<accession>A0A5C6RLA9</accession>
<evidence type="ECO:0000313" key="3">
    <source>
        <dbReference type="EMBL" id="TXB63017.1"/>
    </source>
</evidence>
<keyword evidence="2" id="KW-0238">DNA-binding</keyword>
<dbReference type="GO" id="GO:0032422">
    <property type="term" value="F:purine-rich negative regulatory element binding"/>
    <property type="evidence" value="ECO:0007669"/>
    <property type="project" value="InterPro"/>
</dbReference>
<dbReference type="Gene3D" id="3.10.450.700">
    <property type="match status" value="1"/>
</dbReference>
<sequence length="79" mass="9064">MEKQVLFTETVKCEGRTYFFDLKEASNGKPYLCISSSSKNKEGEFERNRIFIFDGDFERFAQAIASSMEAYAKLEKADA</sequence>
<evidence type="ECO:0000313" key="4">
    <source>
        <dbReference type="Proteomes" id="UP000321580"/>
    </source>
</evidence>
<comment type="caution">
    <text evidence="3">The sequence shown here is derived from an EMBL/GenBank/DDBJ whole genome shotgun (WGS) entry which is preliminary data.</text>
</comment>
<evidence type="ECO:0000256" key="2">
    <source>
        <dbReference type="ARBA" id="ARBA00023125"/>
    </source>
</evidence>
<protein>
    <submittedName>
        <fullName evidence="3">DUF3276 family protein</fullName>
    </submittedName>
</protein>
<gene>
    <name evidence="3" type="ORF">FRY97_10950</name>
</gene>
<dbReference type="GO" id="GO:0000977">
    <property type="term" value="F:RNA polymerase II transcription regulatory region sequence-specific DNA binding"/>
    <property type="evidence" value="ECO:0007669"/>
    <property type="project" value="InterPro"/>
</dbReference>
<dbReference type="AlphaFoldDB" id="A0A5C6RLA9"/>
<dbReference type="OrthoDB" id="798376at2"/>
<dbReference type="Pfam" id="PF11680">
    <property type="entry name" value="DUF3276"/>
    <property type="match status" value="1"/>
</dbReference>
<dbReference type="RefSeq" id="WP_147167572.1">
    <property type="nucleotide sequence ID" value="NZ_VOOR01000020.1"/>
</dbReference>
<proteinExistence type="inferred from homology"/>
<dbReference type="SMART" id="SM00712">
    <property type="entry name" value="PUR"/>
    <property type="match status" value="1"/>
</dbReference>
<dbReference type="EMBL" id="VOOR01000020">
    <property type="protein sequence ID" value="TXB63017.1"/>
    <property type="molecule type" value="Genomic_DNA"/>
</dbReference>
<dbReference type="Proteomes" id="UP000321580">
    <property type="component" value="Unassembled WGS sequence"/>
</dbReference>
<dbReference type="InterPro" id="IPR006628">
    <property type="entry name" value="PUR-bd_fam"/>
</dbReference>
<name>A0A5C6RLA9_9BACT</name>
<evidence type="ECO:0000256" key="1">
    <source>
        <dbReference type="ARBA" id="ARBA00009251"/>
    </source>
</evidence>
<reference evidence="3 4" key="1">
    <citation type="submission" date="2019-08" db="EMBL/GenBank/DDBJ databases">
        <title>Genome of Phaeodactylibacter luteus.</title>
        <authorList>
            <person name="Bowman J.P."/>
        </authorList>
    </citation>
    <scope>NUCLEOTIDE SEQUENCE [LARGE SCALE GENOMIC DNA]</scope>
    <source>
        <strain evidence="3 4">KCTC 42180</strain>
    </source>
</reference>
<comment type="similarity">
    <text evidence="1">Belongs to the PUR DNA-binding protein family.</text>
</comment>
<keyword evidence="4" id="KW-1185">Reference proteome</keyword>
<organism evidence="3 4">
    <name type="scientific">Phaeodactylibacter luteus</name>
    <dbReference type="NCBI Taxonomy" id="1564516"/>
    <lineage>
        <taxon>Bacteria</taxon>
        <taxon>Pseudomonadati</taxon>
        <taxon>Bacteroidota</taxon>
        <taxon>Saprospiria</taxon>
        <taxon>Saprospirales</taxon>
        <taxon>Haliscomenobacteraceae</taxon>
        <taxon>Phaeodactylibacter</taxon>
    </lineage>
</organism>